<evidence type="ECO:0000313" key="4">
    <source>
        <dbReference type="Proteomes" id="UP001431209"/>
    </source>
</evidence>
<evidence type="ECO:0000256" key="1">
    <source>
        <dbReference type="SAM" id="Coils"/>
    </source>
</evidence>
<accession>A0AAW2YHN8</accession>
<comment type="caution">
    <text evidence="3">The sequence shown here is derived from an EMBL/GenBank/DDBJ whole genome shotgun (WGS) entry which is preliminary data.</text>
</comment>
<name>A0AAW2YHN8_9EUKA</name>
<protein>
    <submittedName>
        <fullName evidence="3">EXO70</fullName>
    </submittedName>
</protein>
<sequence length="449" mass="49726">MVEVTNDDIKVESADVAPEAQPVQVEPAPEPLQEEESSWGSWFAKAATSVVRVVEDSTNKLGSSIQKFVEEEIDQVEDALDKRLEAAEKEEVTTVDTSSQQETTEETVESPSLMKTFEGAEQKVFKFLDDVYLKGRSIVTDTEELKYVTITYTLSIHNLKVFDQVADSVKGAALYVFADSPDEDEASTIKIYVSFKELFIEFEGLKRIHDIQSIAKGSEVKLEELLQNLSEEQRDQLSELFEKIDELLDVSKVSTIGANDAQVSEEIQQSKRGQELDEIVAGGEKAAAGLVENFEVLSTSNADIQDVFTATLMLTEKSKAEGYRTLAKISAQAALHLLQIAEENSSDNETPDFDHQVVGSLIQQYVTLVTRRLVKVSENFSSTTQKVNALLSKTLTADPANSELKKKLDERTVSVCTQLIMQADKALSVVLGAQKSFNTILKYKATKKL</sequence>
<reference evidence="3 4" key="1">
    <citation type="submission" date="2024-03" db="EMBL/GenBank/DDBJ databases">
        <title>The Acrasis kona genome and developmental transcriptomes reveal deep origins of eukaryotic multicellular pathways.</title>
        <authorList>
            <person name="Sheikh S."/>
            <person name="Fu C.-J."/>
            <person name="Brown M.W."/>
            <person name="Baldauf S.L."/>
        </authorList>
    </citation>
    <scope>NUCLEOTIDE SEQUENCE [LARGE SCALE GENOMIC DNA]</scope>
    <source>
        <strain evidence="3 4">ATCC MYA-3509</strain>
    </source>
</reference>
<dbReference type="EMBL" id="JAOPGA020000054">
    <property type="protein sequence ID" value="KAL0476513.1"/>
    <property type="molecule type" value="Genomic_DNA"/>
</dbReference>
<keyword evidence="1" id="KW-0175">Coiled coil</keyword>
<feature type="coiled-coil region" evidence="1">
    <location>
        <begin position="215"/>
        <end position="250"/>
    </location>
</feature>
<gene>
    <name evidence="3" type="ORF">AKO1_004596</name>
</gene>
<evidence type="ECO:0000313" key="3">
    <source>
        <dbReference type="EMBL" id="KAL0476513.1"/>
    </source>
</evidence>
<feature type="region of interest" description="Disordered" evidence="2">
    <location>
        <begin position="1"/>
        <end position="39"/>
    </location>
</feature>
<organism evidence="3 4">
    <name type="scientific">Acrasis kona</name>
    <dbReference type="NCBI Taxonomy" id="1008807"/>
    <lineage>
        <taxon>Eukaryota</taxon>
        <taxon>Discoba</taxon>
        <taxon>Heterolobosea</taxon>
        <taxon>Tetramitia</taxon>
        <taxon>Eutetramitia</taxon>
        <taxon>Acrasidae</taxon>
        <taxon>Acrasis</taxon>
    </lineage>
</organism>
<evidence type="ECO:0000256" key="2">
    <source>
        <dbReference type="SAM" id="MobiDB-lite"/>
    </source>
</evidence>
<keyword evidence="4" id="KW-1185">Reference proteome</keyword>
<feature type="region of interest" description="Disordered" evidence="2">
    <location>
        <begin position="87"/>
        <end position="109"/>
    </location>
</feature>
<proteinExistence type="predicted"/>
<dbReference type="Proteomes" id="UP001431209">
    <property type="component" value="Unassembled WGS sequence"/>
</dbReference>
<dbReference type="AlphaFoldDB" id="A0AAW2YHN8"/>